<dbReference type="NCBIfam" id="TIGR02595">
    <property type="entry name" value="PEP_CTERM"/>
    <property type="match status" value="1"/>
</dbReference>
<keyword evidence="2" id="KW-0732">Signal</keyword>
<evidence type="ECO:0000256" key="1">
    <source>
        <dbReference type="ARBA" id="ARBA00005445"/>
    </source>
</evidence>
<protein>
    <submittedName>
        <fullName evidence="4">Putative secreted protein with PEP-CTERM sorting signal</fullName>
    </submittedName>
</protein>
<dbReference type="Pfam" id="PF07589">
    <property type="entry name" value="PEP-CTERM"/>
    <property type="match status" value="1"/>
</dbReference>
<gene>
    <name evidence="4" type="ORF">DES47_101768</name>
</gene>
<dbReference type="InParanoid" id="A0A4R6QT21"/>
<dbReference type="EMBL" id="SNXS01000001">
    <property type="protein sequence ID" value="TDP74704.1"/>
    <property type="molecule type" value="Genomic_DNA"/>
</dbReference>
<evidence type="ECO:0000256" key="2">
    <source>
        <dbReference type="ARBA" id="ARBA00022729"/>
    </source>
</evidence>
<dbReference type="InterPro" id="IPR021884">
    <property type="entry name" value="Ice-bd_prot"/>
</dbReference>
<comment type="caution">
    <text evidence="4">The sequence shown here is derived from an EMBL/GenBank/DDBJ whole genome shotgun (WGS) entry which is preliminary data.</text>
</comment>
<reference evidence="4 5" key="1">
    <citation type="submission" date="2019-03" db="EMBL/GenBank/DDBJ databases">
        <title>Genomic Encyclopedia of Type Strains, Phase IV (KMG-IV): sequencing the most valuable type-strain genomes for metagenomic binning, comparative biology and taxonomic classification.</title>
        <authorList>
            <person name="Goeker M."/>
        </authorList>
    </citation>
    <scope>NUCLEOTIDE SEQUENCE [LARGE SCALE GENOMIC DNA]</scope>
    <source>
        <strain evidence="4 5">DSM 16998</strain>
    </source>
</reference>
<dbReference type="AlphaFoldDB" id="A0A4R6QT21"/>
<feature type="domain" description="Ice-binding protein C-terminal" evidence="3">
    <location>
        <begin position="152"/>
        <end position="175"/>
    </location>
</feature>
<evidence type="ECO:0000313" key="5">
    <source>
        <dbReference type="Proteomes" id="UP000295361"/>
    </source>
</evidence>
<organism evidence="4 5">
    <name type="scientific">Roseateles toxinivorans</name>
    <dbReference type="NCBI Taxonomy" id="270368"/>
    <lineage>
        <taxon>Bacteria</taxon>
        <taxon>Pseudomonadati</taxon>
        <taxon>Pseudomonadota</taxon>
        <taxon>Betaproteobacteria</taxon>
        <taxon>Burkholderiales</taxon>
        <taxon>Sphaerotilaceae</taxon>
        <taxon>Roseateles</taxon>
    </lineage>
</organism>
<dbReference type="InterPro" id="IPR013424">
    <property type="entry name" value="Ice-binding_C"/>
</dbReference>
<keyword evidence="5" id="KW-1185">Reference proteome</keyword>
<evidence type="ECO:0000313" key="4">
    <source>
        <dbReference type="EMBL" id="TDP74704.1"/>
    </source>
</evidence>
<dbReference type="Proteomes" id="UP000295361">
    <property type="component" value="Unassembled WGS sequence"/>
</dbReference>
<name>A0A4R6QT21_9BURK</name>
<sequence length="177" mass="17724">MPSTGNLTGTDLGGLTLTPGIYSFDTAAQLTGTLTLNAMHDANALFVFKIGSALTTASSAQVNVIDGGTNTGVYWRVGTSATLGTDTLFAGNIIADQSITLNTTAKILCGRALALNGAVTLDTNAISNDCFGDGAIGSGRTDYGSGGFSGAPVPEPGTWALMGLGLAGLGAMSRRAR</sequence>
<accession>A0A4R6QT21</accession>
<proteinExistence type="inferred from homology"/>
<comment type="similarity">
    <text evidence="1">Belongs to the ice-binding protein family.</text>
</comment>
<dbReference type="Pfam" id="PF11999">
    <property type="entry name" value="Ice_binding"/>
    <property type="match status" value="1"/>
</dbReference>
<evidence type="ECO:0000259" key="3">
    <source>
        <dbReference type="Pfam" id="PF07589"/>
    </source>
</evidence>